<protein>
    <recommendedName>
        <fullName evidence="5">Cutinase</fullName>
    </recommendedName>
</protein>
<dbReference type="Gene3D" id="3.40.50.1820">
    <property type="entry name" value="alpha/beta hydrolase"/>
    <property type="match status" value="1"/>
</dbReference>
<dbReference type="EMBL" id="JAZHXI010000010">
    <property type="protein sequence ID" value="KAL2066869.1"/>
    <property type="molecule type" value="Genomic_DNA"/>
</dbReference>
<name>A0ABR4CAG2_9HELO</name>
<proteinExistence type="predicted"/>
<dbReference type="InterPro" id="IPR029058">
    <property type="entry name" value="AB_hydrolase_fold"/>
</dbReference>
<keyword evidence="2" id="KW-1015">Disulfide bond</keyword>
<dbReference type="InterPro" id="IPR000675">
    <property type="entry name" value="Cutinase/axe"/>
</dbReference>
<evidence type="ECO:0000313" key="3">
    <source>
        <dbReference type="EMBL" id="KAL2066869.1"/>
    </source>
</evidence>
<evidence type="ECO:0000256" key="2">
    <source>
        <dbReference type="ARBA" id="ARBA00023157"/>
    </source>
</evidence>
<evidence type="ECO:0008006" key="5">
    <source>
        <dbReference type="Google" id="ProtNLM"/>
    </source>
</evidence>
<keyword evidence="1" id="KW-0378">Hydrolase</keyword>
<reference evidence="3 4" key="1">
    <citation type="journal article" date="2024" name="Commun. Biol.">
        <title>Comparative genomic analysis of thermophilic fungi reveals convergent evolutionary adaptations and gene losses.</title>
        <authorList>
            <person name="Steindorff A.S."/>
            <person name="Aguilar-Pontes M.V."/>
            <person name="Robinson A.J."/>
            <person name="Andreopoulos B."/>
            <person name="LaButti K."/>
            <person name="Kuo A."/>
            <person name="Mondo S."/>
            <person name="Riley R."/>
            <person name="Otillar R."/>
            <person name="Haridas S."/>
            <person name="Lipzen A."/>
            <person name="Grimwood J."/>
            <person name="Schmutz J."/>
            <person name="Clum A."/>
            <person name="Reid I.D."/>
            <person name="Moisan M.C."/>
            <person name="Butler G."/>
            <person name="Nguyen T.T.M."/>
            <person name="Dewar K."/>
            <person name="Conant G."/>
            <person name="Drula E."/>
            <person name="Henrissat B."/>
            <person name="Hansel C."/>
            <person name="Singer S."/>
            <person name="Hutchinson M.I."/>
            <person name="de Vries R.P."/>
            <person name="Natvig D.O."/>
            <person name="Powell A.J."/>
            <person name="Tsang A."/>
            <person name="Grigoriev I.V."/>
        </authorList>
    </citation>
    <scope>NUCLEOTIDE SEQUENCE [LARGE SCALE GENOMIC DNA]</scope>
    <source>
        <strain evidence="3 4">CBS 494.80</strain>
    </source>
</reference>
<dbReference type="Proteomes" id="UP001595075">
    <property type="component" value="Unassembled WGS sequence"/>
</dbReference>
<dbReference type="PANTHER" id="PTHR33630:SF9">
    <property type="entry name" value="CUTINASE 4"/>
    <property type="match status" value="1"/>
</dbReference>
<dbReference type="PANTHER" id="PTHR33630">
    <property type="entry name" value="CUTINASE RV1984C-RELATED-RELATED"/>
    <property type="match status" value="1"/>
</dbReference>
<dbReference type="Pfam" id="PF01083">
    <property type="entry name" value="Cutinase"/>
    <property type="match status" value="1"/>
</dbReference>
<dbReference type="SMART" id="SM01110">
    <property type="entry name" value="Cutinase"/>
    <property type="match status" value="1"/>
</dbReference>
<gene>
    <name evidence="3" type="ORF">VTL71DRAFT_1293</name>
</gene>
<keyword evidence="4" id="KW-1185">Reference proteome</keyword>
<evidence type="ECO:0000256" key="1">
    <source>
        <dbReference type="ARBA" id="ARBA00022801"/>
    </source>
</evidence>
<evidence type="ECO:0000313" key="4">
    <source>
        <dbReference type="Proteomes" id="UP001595075"/>
    </source>
</evidence>
<dbReference type="SUPFAM" id="SSF53474">
    <property type="entry name" value="alpha/beta-Hydrolases"/>
    <property type="match status" value="1"/>
</dbReference>
<sequence length="221" mass="23427">MTAHIIMRLYEMVALAVCHNYVIIFTRGTNEPQSPSAQFVGMISQTLSAVPGGIEYDTVYPAGSDTQSQGAANIINYINAGLVDCPTQKYALLGYSQGAGSTAEALNHFNNTSSAGFVAIRAALVIGNPVHVPNQPANFDQNGGRATYGATGSLTPFAYYIKISPAWYAKTKVRDICYVDDIVCNGLMFSAIQNGGANHVLYGSTASVQSQGSNFLIPLLS</sequence>
<comment type="caution">
    <text evidence="3">The sequence shown here is derived from an EMBL/GenBank/DDBJ whole genome shotgun (WGS) entry which is preliminary data.</text>
</comment>
<accession>A0ABR4CAG2</accession>
<organism evidence="3 4">
    <name type="scientific">Oculimacula yallundae</name>
    <dbReference type="NCBI Taxonomy" id="86028"/>
    <lineage>
        <taxon>Eukaryota</taxon>
        <taxon>Fungi</taxon>
        <taxon>Dikarya</taxon>
        <taxon>Ascomycota</taxon>
        <taxon>Pezizomycotina</taxon>
        <taxon>Leotiomycetes</taxon>
        <taxon>Helotiales</taxon>
        <taxon>Ploettnerulaceae</taxon>
        <taxon>Oculimacula</taxon>
    </lineage>
</organism>